<name>A0A5J4L4J6_9ZZZZ</name>
<keyword evidence="1" id="KW-0812">Transmembrane</keyword>
<evidence type="ECO:0008006" key="3">
    <source>
        <dbReference type="Google" id="ProtNLM"/>
    </source>
</evidence>
<feature type="transmembrane region" description="Helical" evidence="1">
    <location>
        <begin position="36"/>
        <end position="54"/>
    </location>
</feature>
<keyword evidence="1" id="KW-1133">Transmembrane helix</keyword>
<evidence type="ECO:0000256" key="1">
    <source>
        <dbReference type="SAM" id="Phobius"/>
    </source>
</evidence>
<evidence type="ECO:0000313" key="2">
    <source>
        <dbReference type="EMBL" id="GER93727.1"/>
    </source>
</evidence>
<keyword evidence="1" id="KW-0472">Membrane</keyword>
<reference evidence="2" key="1">
    <citation type="submission" date="2019-10" db="EMBL/GenBank/DDBJ databases">
        <title>Metagenomic sequencing of thiosulfate-disproportionating enrichment culture.</title>
        <authorList>
            <person name="Umezawa K."/>
            <person name="Kojima H."/>
            <person name="Fukui M."/>
        </authorList>
    </citation>
    <scope>NUCLEOTIDE SEQUENCE</scope>
    <source>
        <strain evidence="2">45J</strain>
    </source>
</reference>
<dbReference type="AlphaFoldDB" id="A0A5J4L4J6"/>
<feature type="transmembrane region" description="Helical" evidence="1">
    <location>
        <begin position="6"/>
        <end position="24"/>
    </location>
</feature>
<sequence>MSIFEISMLLCFGAAWPFSIYKSLRYKEVRGKSLPFLIIVLFGYIAGILHKILYNYDAVVYLYMLNGLMVTVDIILYMKYRQP</sequence>
<accession>A0A5J4L4J6</accession>
<gene>
    <name evidence="2" type="ORF">A45J_1483</name>
</gene>
<proteinExistence type="predicted"/>
<comment type="caution">
    <text evidence="2">The sequence shown here is derived from an EMBL/GenBank/DDBJ whole genome shotgun (WGS) entry which is preliminary data.</text>
</comment>
<feature type="transmembrane region" description="Helical" evidence="1">
    <location>
        <begin position="60"/>
        <end position="78"/>
    </location>
</feature>
<organism evidence="2">
    <name type="scientific">hot springs metagenome</name>
    <dbReference type="NCBI Taxonomy" id="433727"/>
    <lineage>
        <taxon>unclassified sequences</taxon>
        <taxon>metagenomes</taxon>
        <taxon>ecological metagenomes</taxon>
    </lineage>
</organism>
<protein>
    <recommendedName>
        <fullName evidence="3">PQ-loop repeat-containing protein</fullName>
    </recommendedName>
</protein>
<dbReference type="EMBL" id="BLAB01000001">
    <property type="protein sequence ID" value="GER93727.1"/>
    <property type="molecule type" value="Genomic_DNA"/>
</dbReference>